<evidence type="ECO:0000256" key="4">
    <source>
        <dbReference type="ARBA" id="ARBA00022475"/>
    </source>
</evidence>
<feature type="transmembrane region" description="Helical" evidence="11">
    <location>
        <begin position="6"/>
        <end position="26"/>
    </location>
</feature>
<evidence type="ECO:0000256" key="8">
    <source>
        <dbReference type="ARBA" id="ARBA00022989"/>
    </source>
</evidence>
<dbReference type="EMBL" id="LAQL01000015">
    <property type="protein sequence ID" value="KLN59441.1"/>
    <property type="molecule type" value="Genomic_DNA"/>
</dbReference>
<dbReference type="GO" id="GO:0098797">
    <property type="term" value="C:plasma membrane protein complex"/>
    <property type="evidence" value="ECO:0007669"/>
    <property type="project" value="TreeGrafter"/>
</dbReference>
<proteinExistence type="inferred from homology"/>
<evidence type="ECO:0000256" key="9">
    <source>
        <dbReference type="ARBA" id="ARBA00023136"/>
    </source>
</evidence>
<evidence type="ECO:0000259" key="12">
    <source>
        <dbReference type="PROSITE" id="PS52015"/>
    </source>
</evidence>
<feature type="compositionally biased region" description="Polar residues" evidence="10">
    <location>
        <begin position="212"/>
        <end position="248"/>
    </location>
</feature>
<comment type="similarity">
    <text evidence="2">Belongs to the TonB family.</text>
</comment>
<dbReference type="InterPro" id="IPR037682">
    <property type="entry name" value="TonB_C"/>
</dbReference>
<gene>
    <name evidence="13" type="ORF">WH96_17410</name>
</gene>
<dbReference type="SUPFAM" id="SSF74653">
    <property type="entry name" value="TolA/TonB C-terminal domain"/>
    <property type="match status" value="1"/>
</dbReference>
<evidence type="ECO:0000256" key="6">
    <source>
        <dbReference type="ARBA" id="ARBA00022692"/>
    </source>
</evidence>
<dbReference type="GO" id="GO:0015031">
    <property type="term" value="P:protein transport"/>
    <property type="evidence" value="ECO:0007669"/>
    <property type="project" value="UniProtKB-KW"/>
</dbReference>
<evidence type="ECO:0000256" key="11">
    <source>
        <dbReference type="SAM" id="Phobius"/>
    </source>
</evidence>
<dbReference type="GO" id="GO:0055085">
    <property type="term" value="P:transmembrane transport"/>
    <property type="evidence" value="ECO:0007669"/>
    <property type="project" value="InterPro"/>
</dbReference>
<keyword evidence="14" id="KW-1185">Reference proteome</keyword>
<name>A0A0H2MB90_9PROT</name>
<sequence length="355" mass="38703">MQGIAVIRWTISCTVALALHLGGLFWSGKILPPASATSSRNLAINSNDQRSVSLATVSFQNPSSSPIEQRATLHPAIVPDTKLDVPVTNSTEQPQPIIEIKEQSKTISPEELALTELLPKTETPSEEKIAQDNPPTPPKVVRVKAVIPPKPKPKPKVPLKVAAQGTPIKTPGKPHLPTKSDNTTKSSAPPEVTPPPSPTAPVTTKPTKKHTQIQQANIATAGEVQNKTKSQSSSLNEQGLNQAGQGQKRLSNNQIASLTYNDLPLLTQPSFSRPPRPPEYPQRAKRKKLQGNVVLRAKIDRSGIVQEIHIWRSSGHRLLDKAAQKAMREWRFIPARQGGITTASWVEFPIDFSIR</sequence>
<dbReference type="NCBIfam" id="TIGR01352">
    <property type="entry name" value="tonB_Cterm"/>
    <property type="match status" value="1"/>
</dbReference>
<feature type="region of interest" description="Disordered" evidence="10">
    <location>
        <begin position="266"/>
        <end position="287"/>
    </location>
</feature>
<dbReference type="GO" id="GO:0031992">
    <property type="term" value="F:energy transducer activity"/>
    <property type="evidence" value="ECO:0007669"/>
    <property type="project" value="TreeGrafter"/>
</dbReference>
<dbReference type="InterPro" id="IPR006260">
    <property type="entry name" value="TonB/TolA_C"/>
</dbReference>
<keyword evidence="5" id="KW-0997">Cell inner membrane</keyword>
<keyword evidence="3" id="KW-0813">Transport</keyword>
<dbReference type="Pfam" id="PF03544">
    <property type="entry name" value="TonB_C"/>
    <property type="match status" value="1"/>
</dbReference>
<evidence type="ECO:0000313" key="13">
    <source>
        <dbReference type="EMBL" id="KLN59441.1"/>
    </source>
</evidence>
<keyword evidence="9 11" id="KW-0472">Membrane</keyword>
<accession>A0A0H2MB90</accession>
<dbReference type="PANTHER" id="PTHR33446:SF2">
    <property type="entry name" value="PROTEIN TONB"/>
    <property type="match status" value="1"/>
</dbReference>
<dbReference type="InterPro" id="IPR051045">
    <property type="entry name" value="TonB-dependent_transducer"/>
</dbReference>
<keyword evidence="4" id="KW-1003">Cell membrane</keyword>
<keyword evidence="8 11" id="KW-1133">Transmembrane helix</keyword>
<dbReference type="OrthoDB" id="1685233at2"/>
<keyword evidence="7" id="KW-0653">Protein transport</keyword>
<feature type="region of interest" description="Disordered" evidence="10">
    <location>
        <begin position="120"/>
        <end position="248"/>
    </location>
</feature>
<dbReference type="PANTHER" id="PTHR33446">
    <property type="entry name" value="PROTEIN TONB-RELATED"/>
    <property type="match status" value="1"/>
</dbReference>
<organism evidence="13 14">
    <name type="scientific">Kiloniella spongiae</name>
    <dbReference type="NCBI Taxonomy" id="1489064"/>
    <lineage>
        <taxon>Bacteria</taxon>
        <taxon>Pseudomonadati</taxon>
        <taxon>Pseudomonadota</taxon>
        <taxon>Alphaproteobacteria</taxon>
        <taxon>Rhodospirillales</taxon>
        <taxon>Kiloniellaceae</taxon>
        <taxon>Kiloniella</taxon>
    </lineage>
</organism>
<evidence type="ECO:0000256" key="5">
    <source>
        <dbReference type="ARBA" id="ARBA00022519"/>
    </source>
</evidence>
<comment type="caution">
    <text evidence="13">The sequence shown here is derived from an EMBL/GenBank/DDBJ whole genome shotgun (WGS) entry which is preliminary data.</text>
</comment>
<evidence type="ECO:0000256" key="7">
    <source>
        <dbReference type="ARBA" id="ARBA00022927"/>
    </source>
</evidence>
<reference evidence="13 14" key="1">
    <citation type="submission" date="2015-03" db="EMBL/GenBank/DDBJ databases">
        <title>Genome Sequence of Kiloniella spongiae MEBiC09566, isolated from a marine sponge.</title>
        <authorList>
            <person name="Shao Z."/>
            <person name="Wang L."/>
            <person name="Li X."/>
        </authorList>
    </citation>
    <scope>NUCLEOTIDE SEQUENCE [LARGE SCALE GENOMIC DNA]</scope>
    <source>
        <strain evidence="13 14">MEBiC09566</strain>
    </source>
</reference>
<evidence type="ECO:0000256" key="1">
    <source>
        <dbReference type="ARBA" id="ARBA00004383"/>
    </source>
</evidence>
<feature type="domain" description="TonB C-terminal" evidence="12">
    <location>
        <begin position="265"/>
        <end position="355"/>
    </location>
</feature>
<dbReference type="PROSITE" id="PS52015">
    <property type="entry name" value="TONB_CTD"/>
    <property type="match status" value="1"/>
</dbReference>
<evidence type="ECO:0000256" key="2">
    <source>
        <dbReference type="ARBA" id="ARBA00006555"/>
    </source>
</evidence>
<dbReference type="AlphaFoldDB" id="A0A0H2MB90"/>
<protein>
    <recommendedName>
        <fullName evidence="12">TonB C-terminal domain-containing protein</fullName>
    </recommendedName>
</protein>
<dbReference type="Proteomes" id="UP000035444">
    <property type="component" value="Unassembled WGS sequence"/>
</dbReference>
<keyword evidence="6 11" id="KW-0812">Transmembrane</keyword>
<evidence type="ECO:0000256" key="10">
    <source>
        <dbReference type="SAM" id="MobiDB-lite"/>
    </source>
</evidence>
<evidence type="ECO:0000256" key="3">
    <source>
        <dbReference type="ARBA" id="ARBA00022448"/>
    </source>
</evidence>
<evidence type="ECO:0000313" key="14">
    <source>
        <dbReference type="Proteomes" id="UP000035444"/>
    </source>
</evidence>
<comment type="subcellular location">
    <subcellularLocation>
        <location evidence="1">Cell inner membrane</location>
        <topology evidence="1">Single-pass membrane protein</topology>
        <orientation evidence="1">Periplasmic side</orientation>
    </subcellularLocation>
</comment>
<dbReference type="Gene3D" id="3.30.1150.10">
    <property type="match status" value="1"/>
</dbReference>
<dbReference type="STRING" id="1489064.WH96_17410"/>